<dbReference type="Proteomes" id="UP001328107">
    <property type="component" value="Unassembled WGS sequence"/>
</dbReference>
<name>A0AAN5CY18_9BILA</name>
<dbReference type="Gene3D" id="2.40.10.10">
    <property type="entry name" value="Trypsin-like serine proteases"/>
    <property type="match status" value="1"/>
</dbReference>
<reference evidence="2" key="1">
    <citation type="submission" date="2022-10" db="EMBL/GenBank/DDBJ databases">
        <title>Genome assembly of Pristionchus species.</title>
        <authorList>
            <person name="Yoshida K."/>
            <person name="Sommer R.J."/>
        </authorList>
    </citation>
    <scope>NUCLEOTIDE SEQUENCE [LARGE SCALE GENOMIC DNA]</scope>
    <source>
        <strain evidence="2">RS5460</strain>
    </source>
</reference>
<dbReference type="InterPro" id="IPR009003">
    <property type="entry name" value="Peptidase_S1_PA"/>
</dbReference>
<dbReference type="InterPro" id="IPR043504">
    <property type="entry name" value="Peptidase_S1_PA_chymotrypsin"/>
</dbReference>
<comment type="caution">
    <text evidence="1">The sequence shown here is derived from an EMBL/GenBank/DDBJ whole genome shotgun (WGS) entry which is preliminary data.</text>
</comment>
<keyword evidence="2" id="KW-1185">Reference proteome</keyword>
<dbReference type="AlphaFoldDB" id="A0AAN5CY18"/>
<evidence type="ECO:0000313" key="2">
    <source>
        <dbReference type="Proteomes" id="UP001328107"/>
    </source>
</evidence>
<feature type="non-terminal residue" evidence="1">
    <location>
        <position position="1"/>
    </location>
</feature>
<protein>
    <recommendedName>
        <fullName evidence="3">Trypsin</fullName>
    </recommendedName>
</protein>
<dbReference type="EMBL" id="BTRK01000005">
    <property type="protein sequence ID" value="GMR53028.1"/>
    <property type="molecule type" value="Genomic_DNA"/>
</dbReference>
<dbReference type="SUPFAM" id="SSF50494">
    <property type="entry name" value="Trypsin-like serine proteases"/>
    <property type="match status" value="1"/>
</dbReference>
<organism evidence="1 2">
    <name type="scientific">Pristionchus mayeri</name>
    <dbReference type="NCBI Taxonomy" id="1317129"/>
    <lineage>
        <taxon>Eukaryota</taxon>
        <taxon>Metazoa</taxon>
        <taxon>Ecdysozoa</taxon>
        <taxon>Nematoda</taxon>
        <taxon>Chromadorea</taxon>
        <taxon>Rhabditida</taxon>
        <taxon>Rhabditina</taxon>
        <taxon>Diplogasteromorpha</taxon>
        <taxon>Diplogasteroidea</taxon>
        <taxon>Neodiplogasteridae</taxon>
        <taxon>Pristionchus</taxon>
    </lineage>
</organism>
<sequence>RVTYFPFFAGNCEEGDDLVILTLENEVESNHACLPWLHDITLPPSIDVQSFGWGESKHEIEVSQGTVVTHKVVIVGESYDNVLQQFELGRTDLRCTLSFTINDHWKYYCSEVQNCFQGDSGAGLLTTLYRKTYMLGVLSSGTACIKLRTVQNEAVFTDVRLFAATIDETIGIV</sequence>
<gene>
    <name evidence="1" type="ORF">PMAYCL1PPCAC_23223</name>
</gene>
<proteinExistence type="predicted"/>
<evidence type="ECO:0008006" key="3">
    <source>
        <dbReference type="Google" id="ProtNLM"/>
    </source>
</evidence>
<evidence type="ECO:0000313" key="1">
    <source>
        <dbReference type="EMBL" id="GMR53028.1"/>
    </source>
</evidence>
<accession>A0AAN5CY18</accession>
<feature type="non-terminal residue" evidence="1">
    <location>
        <position position="173"/>
    </location>
</feature>